<accession>A0A8H6SUD6</accession>
<proteinExistence type="predicted"/>
<sequence length="71" mass="7544">MVHGREKGEGWSLVIGNGFACQGPLSRFLTQATRSSSSLSVYAGIISVLHSAECERIEVDTDADGIFTTAL</sequence>
<gene>
    <name evidence="1" type="ORF">HMN09_00779100</name>
</gene>
<evidence type="ECO:0000313" key="2">
    <source>
        <dbReference type="Proteomes" id="UP000613580"/>
    </source>
</evidence>
<reference evidence="1" key="1">
    <citation type="submission" date="2020-05" db="EMBL/GenBank/DDBJ databases">
        <title>Mycena genomes resolve the evolution of fungal bioluminescence.</title>
        <authorList>
            <person name="Tsai I.J."/>
        </authorList>
    </citation>
    <scope>NUCLEOTIDE SEQUENCE</scope>
    <source>
        <strain evidence="1">110903Hualien_Pintung</strain>
    </source>
</reference>
<dbReference type="OrthoDB" id="691673at2759"/>
<dbReference type="AlphaFoldDB" id="A0A8H6SUD6"/>
<organism evidence="1 2">
    <name type="scientific">Mycena chlorophos</name>
    <name type="common">Agaric fungus</name>
    <name type="synonym">Agaricus chlorophos</name>
    <dbReference type="NCBI Taxonomy" id="658473"/>
    <lineage>
        <taxon>Eukaryota</taxon>
        <taxon>Fungi</taxon>
        <taxon>Dikarya</taxon>
        <taxon>Basidiomycota</taxon>
        <taxon>Agaricomycotina</taxon>
        <taxon>Agaricomycetes</taxon>
        <taxon>Agaricomycetidae</taxon>
        <taxon>Agaricales</taxon>
        <taxon>Marasmiineae</taxon>
        <taxon>Mycenaceae</taxon>
        <taxon>Mycena</taxon>
    </lineage>
</organism>
<comment type="caution">
    <text evidence="1">The sequence shown here is derived from an EMBL/GenBank/DDBJ whole genome shotgun (WGS) entry which is preliminary data.</text>
</comment>
<name>A0A8H6SUD6_MYCCL</name>
<dbReference type="EMBL" id="JACAZE010000010">
    <property type="protein sequence ID" value="KAF7305280.1"/>
    <property type="molecule type" value="Genomic_DNA"/>
</dbReference>
<protein>
    <submittedName>
        <fullName evidence="1">TdiD protein</fullName>
    </submittedName>
</protein>
<evidence type="ECO:0000313" key="1">
    <source>
        <dbReference type="EMBL" id="KAF7305280.1"/>
    </source>
</evidence>
<keyword evidence="2" id="KW-1185">Reference proteome</keyword>
<dbReference type="Proteomes" id="UP000613580">
    <property type="component" value="Unassembled WGS sequence"/>
</dbReference>